<evidence type="ECO:0000313" key="2">
    <source>
        <dbReference type="Proteomes" id="UP000053558"/>
    </source>
</evidence>
<dbReference type="EMBL" id="JH711579">
    <property type="protein sequence ID" value="EIW80305.1"/>
    <property type="molecule type" value="Genomic_DNA"/>
</dbReference>
<dbReference type="RefSeq" id="XP_007769286.1">
    <property type="nucleotide sequence ID" value="XM_007771096.1"/>
</dbReference>
<sequence length="232" mass="27613">MAAMDVDESTVDHFSQRRAQDTFWPAYTLIDNLPNEILLTIFQLLFDEDRERRKADTEYYSKEAVDTRNPKFWKWKVRRPKCTTLFPLSPAAVCHKWRAVLAMEPAFWTRVVIFVDKAGTPASFIPEYFAWSRDKLIDVEITRRQTQNGWYRPDDEHESARVEHVMMHLQHHLHRCKSIRLYIKYRTSLLDAVRYLVGEAPHLRRLELYARNRDTERKIEHQLVCPALPLSA</sequence>
<comment type="caution">
    <text evidence="1">The sequence shown here is derived from an EMBL/GenBank/DDBJ whole genome shotgun (WGS) entry which is preliminary data.</text>
</comment>
<evidence type="ECO:0000313" key="1">
    <source>
        <dbReference type="EMBL" id="EIW80305.1"/>
    </source>
</evidence>
<name>A0A5M3MNK1_CONPW</name>
<proteinExistence type="predicted"/>
<protein>
    <submittedName>
        <fullName evidence="1">Uncharacterized protein</fullName>
    </submittedName>
</protein>
<keyword evidence="2" id="KW-1185">Reference proteome</keyword>
<dbReference type="AlphaFoldDB" id="A0A5M3MNK1"/>
<dbReference type="Proteomes" id="UP000053558">
    <property type="component" value="Unassembled WGS sequence"/>
</dbReference>
<gene>
    <name evidence="1" type="ORF">CONPUDRAFT_165871</name>
</gene>
<reference evidence="2" key="1">
    <citation type="journal article" date="2012" name="Science">
        <title>The Paleozoic origin of enzymatic lignin decomposition reconstructed from 31 fungal genomes.</title>
        <authorList>
            <person name="Floudas D."/>
            <person name="Binder M."/>
            <person name="Riley R."/>
            <person name="Barry K."/>
            <person name="Blanchette R.A."/>
            <person name="Henrissat B."/>
            <person name="Martinez A.T."/>
            <person name="Otillar R."/>
            <person name="Spatafora J.W."/>
            <person name="Yadav J.S."/>
            <person name="Aerts A."/>
            <person name="Benoit I."/>
            <person name="Boyd A."/>
            <person name="Carlson A."/>
            <person name="Copeland A."/>
            <person name="Coutinho P.M."/>
            <person name="de Vries R.P."/>
            <person name="Ferreira P."/>
            <person name="Findley K."/>
            <person name="Foster B."/>
            <person name="Gaskell J."/>
            <person name="Glotzer D."/>
            <person name="Gorecki P."/>
            <person name="Heitman J."/>
            <person name="Hesse C."/>
            <person name="Hori C."/>
            <person name="Igarashi K."/>
            <person name="Jurgens J.A."/>
            <person name="Kallen N."/>
            <person name="Kersten P."/>
            <person name="Kohler A."/>
            <person name="Kuees U."/>
            <person name="Kumar T.K.A."/>
            <person name="Kuo A."/>
            <person name="LaButti K."/>
            <person name="Larrondo L.F."/>
            <person name="Lindquist E."/>
            <person name="Ling A."/>
            <person name="Lombard V."/>
            <person name="Lucas S."/>
            <person name="Lundell T."/>
            <person name="Martin R."/>
            <person name="McLaughlin D.J."/>
            <person name="Morgenstern I."/>
            <person name="Morin E."/>
            <person name="Murat C."/>
            <person name="Nagy L.G."/>
            <person name="Nolan M."/>
            <person name="Ohm R.A."/>
            <person name="Patyshakuliyeva A."/>
            <person name="Rokas A."/>
            <person name="Ruiz-Duenas F.J."/>
            <person name="Sabat G."/>
            <person name="Salamov A."/>
            <person name="Samejima M."/>
            <person name="Schmutz J."/>
            <person name="Slot J.C."/>
            <person name="St John F."/>
            <person name="Stenlid J."/>
            <person name="Sun H."/>
            <person name="Sun S."/>
            <person name="Syed K."/>
            <person name="Tsang A."/>
            <person name="Wiebenga A."/>
            <person name="Young D."/>
            <person name="Pisabarro A."/>
            <person name="Eastwood D.C."/>
            <person name="Martin F."/>
            <person name="Cullen D."/>
            <person name="Grigoriev I.V."/>
            <person name="Hibbett D.S."/>
        </authorList>
    </citation>
    <scope>NUCLEOTIDE SEQUENCE [LARGE SCALE GENOMIC DNA]</scope>
    <source>
        <strain evidence="2">RWD-64-598 SS2</strain>
    </source>
</reference>
<organism evidence="1 2">
    <name type="scientific">Coniophora puteana (strain RWD-64-598)</name>
    <name type="common">Brown rot fungus</name>
    <dbReference type="NCBI Taxonomy" id="741705"/>
    <lineage>
        <taxon>Eukaryota</taxon>
        <taxon>Fungi</taxon>
        <taxon>Dikarya</taxon>
        <taxon>Basidiomycota</taxon>
        <taxon>Agaricomycotina</taxon>
        <taxon>Agaricomycetes</taxon>
        <taxon>Agaricomycetidae</taxon>
        <taxon>Boletales</taxon>
        <taxon>Coniophorineae</taxon>
        <taxon>Coniophoraceae</taxon>
        <taxon>Coniophora</taxon>
    </lineage>
</organism>
<accession>A0A5M3MNK1</accession>
<dbReference type="Gene3D" id="1.20.1280.50">
    <property type="match status" value="1"/>
</dbReference>
<dbReference type="GeneID" id="19205416"/>
<dbReference type="KEGG" id="cput:CONPUDRAFT_165871"/>
<dbReference type="OrthoDB" id="3001771at2759"/>